<evidence type="ECO:0000313" key="2">
    <source>
        <dbReference type="EMBL" id="QUH22416.1"/>
    </source>
</evidence>
<dbReference type="SUPFAM" id="SSF53098">
    <property type="entry name" value="Ribonuclease H-like"/>
    <property type="match status" value="1"/>
</dbReference>
<evidence type="ECO:0000313" key="3">
    <source>
        <dbReference type="Proteomes" id="UP000681041"/>
    </source>
</evidence>
<evidence type="ECO:0000259" key="1">
    <source>
        <dbReference type="Pfam" id="PF13482"/>
    </source>
</evidence>
<dbReference type="OrthoDB" id="211024at2157"/>
<dbReference type="Gene3D" id="3.30.420.10">
    <property type="entry name" value="Ribonuclease H-like superfamily/Ribonuclease H"/>
    <property type="match status" value="1"/>
</dbReference>
<dbReference type="PANTHER" id="PTHR38462:SF1">
    <property type="entry name" value="YPRB RIBONUCLEASE H-LIKE DOMAIN-CONTAINING PROTEIN"/>
    <property type="match status" value="1"/>
</dbReference>
<dbReference type="GeneID" id="64819270"/>
<dbReference type="AlphaFoldDB" id="A0A8T8K1R8"/>
<dbReference type="RefSeq" id="WP_211533361.1">
    <property type="nucleotide sequence ID" value="NZ_CP058560.1"/>
</dbReference>
<dbReference type="KEGG" id="meme:HYG87_00860"/>
<dbReference type="Proteomes" id="UP000681041">
    <property type="component" value="Chromosome"/>
</dbReference>
<dbReference type="InterPro" id="IPR036397">
    <property type="entry name" value="RNaseH_sf"/>
</dbReference>
<sequence length="326" mass="37927">MPLHQNNSHQDHLRESLDPVTDLKRRLLNEYQDKTLDEVFGGEEIETTYGTTYLIKSRDKIDFCLKKCDDIKKSMIGDLKLIPGIGPATESRLKKEGFTDIEKLQNHPKIGWKAEMFLNKLEEKDSSSIIELVKKNYPSSHERVLECAGYKNPEHFIFMDIETLGLNHQPVILMGEATLKKNEIEVRQYLCRDLGEEPAVLSGITSHLCEESAFVSFNGASFDLPYIKNRFDYFQIEQDLSRTHFDLYHYSRRFWGSYLPNCRLTTIERHLFDIERVDDVPGSHIPGYYKTYQKEDNIGPLVPIIEHNRMDIVTLALILSRMHDEI</sequence>
<dbReference type="Gene3D" id="1.10.150.20">
    <property type="entry name" value="5' to 3' exonuclease, C-terminal subdomain"/>
    <property type="match status" value="1"/>
</dbReference>
<name>A0A8T8K1R8_9EURY</name>
<organism evidence="2 3">
    <name type="scientific">Methanobacterium alkalithermotolerans</name>
    <dbReference type="NCBI Taxonomy" id="2731220"/>
    <lineage>
        <taxon>Archaea</taxon>
        <taxon>Methanobacteriati</taxon>
        <taxon>Methanobacteriota</taxon>
        <taxon>Methanomada group</taxon>
        <taxon>Methanobacteria</taxon>
        <taxon>Methanobacteriales</taxon>
        <taxon>Methanobacteriaceae</taxon>
        <taxon>Methanobacterium</taxon>
    </lineage>
</organism>
<feature type="domain" description="YprB ribonuclease H-like" evidence="1">
    <location>
        <begin position="157"/>
        <end position="321"/>
    </location>
</feature>
<dbReference type="PANTHER" id="PTHR38462">
    <property type="entry name" value="EXONUCLEASE-LIKE PROTEIN"/>
    <property type="match status" value="1"/>
</dbReference>
<keyword evidence="3" id="KW-1185">Reference proteome</keyword>
<dbReference type="InterPro" id="IPR012337">
    <property type="entry name" value="RNaseH-like_sf"/>
</dbReference>
<dbReference type="EMBL" id="CP058560">
    <property type="protein sequence ID" value="QUH22416.1"/>
    <property type="molecule type" value="Genomic_DNA"/>
</dbReference>
<protein>
    <submittedName>
        <fullName evidence="2">Ribonuclease H-like domain-containing protein</fullName>
    </submittedName>
</protein>
<dbReference type="Pfam" id="PF13482">
    <property type="entry name" value="RNase_H_2"/>
    <property type="match status" value="1"/>
</dbReference>
<proteinExistence type="predicted"/>
<dbReference type="GO" id="GO:0003676">
    <property type="term" value="F:nucleic acid binding"/>
    <property type="evidence" value="ECO:0007669"/>
    <property type="project" value="InterPro"/>
</dbReference>
<reference evidence="2" key="1">
    <citation type="submission" date="2020-07" db="EMBL/GenBank/DDBJ databases">
        <title>Methanobacterium. sp. MethCan genome.</title>
        <authorList>
            <person name="Postec A."/>
            <person name="Quemeneur M."/>
        </authorList>
    </citation>
    <scope>NUCLEOTIDE SEQUENCE</scope>
    <source>
        <strain evidence="2">MethCAN</strain>
    </source>
</reference>
<accession>A0A8T8K1R8</accession>
<dbReference type="InterPro" id="IPR038720">
    <property type="entry name" value="YprB_RNase_H-like_dom"/>
</dbReference>
<gene>
    <name evidence="2" type="ORF">HYG87_00860</name>
</gene>